<evidence type="ECO:0000256" key="2">
    <source>
        <dbReference type="ARBA" id="ARBA00022670"/>
    </source>
</evidence>
<dbReference type="InterPro" id="IPR036852">
    <property type="entry name" value="Peptidase_S8/S53_dom_sf"/>
</dbReference>
<dbReference type="PANTHER" id="PTHR43806">
    <property type="entry name" value="PEPTIDASE S8"/>
    <property type="match status" value="1"/>
</dbReference>
<evidence type="ECO:0000256" key="5">
    <source>
        <dbReference type="PROSITE-ProRule" id="PRU01240"/>
    </source>
</evidence>
<evidence type="ECO:0000256" key="3">
    <source>
        <dbReference type="ARBA" id="ARBA00022801"/>
    </source>
</evidence>
<evidence type="ECO:0000313" key="9">
    <source>
        <dbReference type="RefSeq" id="XP_006815945.1"/>
    </source>
</evidence>
<dbReference type="PANTHER" id="PTHR43806:SF11">
    <property type="entry name" value="CEREVISIN-RELATED"/>
    <property type="match status" value="1"/>
</dbReference>
<evidence type="ECO:0000256" key="6">
    <source>
        <dbReference type="SAM" id="SignalP"/>
    </source>
</evidence>
<dbReference type="RefSeq" id="XP_006815945.1">
    <property type="nucleotide sequence ID" value="XM_006815882.1"/>
</dbReference>
<feature type="domain" description="Peptidase S8/S53" evidence="7">
    <location>
        <begin position="53"/>
        <end position="315"/>
    </location>
</feature>
<dbReference type="Pfam" id="PF00082">
    <property type="entry name" value="Peptidase_S8"/>
    <property type="match status" value="1"/>
</dbReference>
<accession>A0ABM0M7F4</accession>
<reference evidence="9" key="1">
    <citation type="submission" date="2025-08" db="UniProtKB">
        <authorList>
            <consortium name="RefSeq"/>
        </authorList>
    </citation>
    <scope>IDENTIFICATION</scope>
    <source>
        <tissue evidence="9">Testes</tissue>
    </source>
</reference>
<keyword evidence="3" id="KW-0378">Hydrolase</keyword>
<dbReference type="Gene3D" id="3.40.50.200">
    <property type="entry name" value="Peptidase S8/S53 domain"/>
    <property type="match status" value="1"/>
</dbReference>
<dbReference type="PROSITE" id="PS51892">
    <property type="entry name" value="SUBTILASE"/>
    <property type="match status" value="1"/>
</dbReference>
<keyword evidence="8" id="KW-1185">Reference proteome</keyword>
<dbReference type="PRINTS" id="PR00723">
    <property type="entry name" value="SUBTILISIN"/>
</dbReference>
<evidence type="ECO:0000256" key="4">
    <source>
        <dbReference type="ARBA" id="ARBA00022825"/>
    </source>
</evidence>
<keyword evidence="2" id="KW-0645">Protease</keyword>
<comment type="similarity">
    <text evidence="1 5">Belongs to the peptidase S8 family.</text>
</comment>
<sequence>MRVVLLLSLASIAAAYQYIEGEVTWNIDRLDETKPVWPNWNKDLADYDPFDTGAGTVVYIVGTGIHNVHNNFGPGLIRQSVTYDFDPDNVPQGQDTDGRGTMLSGVVGGSYTGAAAGVELSTVRVTADPSYQNLNGTYLIEGMQAIVDDYINRKTLNPTNYLRGVALGGMWFDVATLDPALLDVVENLVDEMVANDLVVVVNVGMGNQTNCTNFTPGRMYETEGIIAVGGVDRLDYKSPLSNYGECAELWAPMEDIWSSSIDFNDTARVDYYATSEPDISYASAHVAGVTAIVRGHCPDAPNNVIAAIVRNMAIENGGTALMPGTDEELGPVVRVPTTKEVDYIPACSL</sequence>
<keyword evidence="6" id="KW-0732">Signal</keyword>
<name>A0ABM0M7F4_SACKO</name>
<dbReference type="InterPro" id="IPR000209">
    <property type="entry name" value="Peptidase_S8/S53_dom"/>
</dbReference>
<feature type="signal peptide" evidence="6">
    <location>
        <begin position="1"/>
        <end position="15"/>
    </location>
</feature>
<proteinExistence type="inferred from homology"/>
<evidence type="ECO:0000256" key="1">
    <source>
        <dbReference type="ARBA" id="ARBA00011073"/>
    </source>
</evidence>
<evidence type="ECO:0000259" key="7">
    <source>
        <dbReference type="Pfam" id="PF00082"/>
    </source>
</evidence>
<dbReference type="InterPro" id="IPR050131">
    <property type="entry name" value="Peptidase_S8_subtilisin-like"/>
</dbReference>
<evidence type="ECO:0000313" key="8">
    <source>
        <dbReference type="Proteomes" id="UP000694865"/>
    </source>
</evidence>
<dbReference type="Proteomes" id="UP000694865">
    <property type="component" value="Unplaced"/>
</dbReference>
<protein>
    <submittedName>
        <fullName evidence="9">Cuticle-degrading serine protease-like</fullName>
    </submittedName>
</protein>
<comment type="caution">
    <text evidence="5">Lacks conserved residue(s) required for the propagation of feature annotation.</text>
</comment>
<organism evidence="8 9">
    <name type="scientific">Saccoglossus kowalevskii</name>
    <name type="common">Acorn worm</name>
    <dbReference type="NCBI Taxonomy" id="10224"/>
    <lineage>
        <taxon>Eukaryota</taxon>
        <taxon>Metazoa</taxon>
        <taxon>Hemichordata</taxon>
        <taxon>Enteropneusta</taxon>
        <taxon>Harrimaniidae</taxon>
        <taxon>Saccoglossus</taxon>
    </lineage>
</organism>
<dbReference type="SUPFAM" id="SSF52743">
    <property type="entry name" value="Subtilisin-like"/>
    <property type="match status" value="1"/>
</dbReference>
<dbReference type="GeneID" id="102809085"/>
<keyword evidence="4" id="KW-0720">Serine protease</keyword>
<dbReference type="InterPro" id="IPR015500">
    <property type="entry name" value="Peptidase_S8_subtilisin-rel"/>
</dbReference>
<gene>
    <name evidence="9" type="primary">LOC102809085</name>
</gene>
<feature type="chain" id="PRO_5046607141" evidence="6">
    <location>
        <begin position="16"/>
        <end position="349"/>
    </location>
</feature>